<dbReference type="PANTHER" id="PTHR14218">
    <property type="entry name" value="PROTEASE S8 TRIPEPTIDYL PEPTIDASE I CLN2"/>
    <property type="match status" value="1"/>
</dbReference>
<keyword evidence="1" id="KW-0732">Signal</keyword>
<evidence type="ECO:0000313" key="4">
    <source>
        <dbReference type="Proteomes" id="UP000287224"/>
    </source>
</evidence>
<dbReference type="Gene3D" id="3.40.50.200">
    <property type="entry name" value="Peptidase S8/S53 domain"/>
    <property type="match status" value="1"/>
</dbReference>
<organism evidence="3 4">
    <name type="scientific">Dictyobacter aurantiacus</name>
    <dbReference type="NCBI Taxonomy" id="1936993"/>
    <lineage>
        <taxon>Bacteria</taxon>
        <taxon>Bacillati</taxon>
        <taxon>Chloroflexota</taxon>
        <taxon>Ktedonobacteria</taxon>
        <taxon>Ktedonobacterales</taxon>
        <taxon>Dictyobacteraceae</taxon>
        <taxon>Dictyobacter</taxon>
    </lineage>
</organism>
<dbReference type="InterPro" id="IPR036852">
    <property type="entry name" value="Peptidase_S8/S53_dom_sf"/>
</dbReference>
<evidence type="ECO:0000259" key="2">
    <source>
        <dbReference type="PROSITE" id="PS51695"/>
    </source>
</evidence>
<dbReference type="InterPro" id="IPR050819">
    <property type="entry name" value="Tripeptidyl-peptidase_I"/>
</dbReference>
<dbReference type="EMBL" id="BIFQ01000001">
    <property type="protein sequence ID" value="GCE04039.1"/>
    <property type="molecule type" value="Genomic_DNA"/>
</dbReference>
<dbReference type="GO" id="GO:0004252">
    <property type="term" value="F:serine-type endopeptidase activity"/>
    <property type="evidence" value="ECO:0007669"/>
    <property type="project" value="InterPro"/>
</dbReference>
<dbReference type="GO" id="GO:0006508">
    <property type="term" value="P:proteolysis"/>
    <property type="evidence" value="ECO:0007669"/>
    <property type="project" value="InterPro"/>
</dbReference>
<sequence length="435" mass="46165">MKRTTLRLFFSLFSMILLLAACSPQSVLGDGVQSTPTAAPGTASTDACPASIGQLPTCLTPTAMRKAYGIQSLYDKGYTGKGQTVIDIVSFGSPTIQQDMKVFDQTFNLPPVNLQIIAPLNVPEYDPHHDKSGWAGETTLDVQIIHALAPDAKIVLLVSPVAETEGTIGLPEFRQLEQYTIDHKLGNIVSHSWGASELTFKDAKGQAELNVWNQLLEKATTQQGMTYFSSSGDNGATDYSDLNATKLANVQTTSFAASSPWVTSVGGTNLVENHGAFKEVAWNGSGGGFSQFFSIPDYQKLLPAAAQEQFKNRRGVPDVSAVADPFTGMAVYIGGNWTQAGGTSASSPVWAAIMAIADQMAGRPLGFINPALYKIAASNSYSHAFRDITQGNNNNPSAKVKGFQAAAGWDAVTGLGAPNAQVLIPALIKEIPKNS</sequence>
<reference evidence="4" key="1">
    <citation type="submission" date="2018-12" db="EMBL/GenBank/DDBJ databases">
        <title>Tengunoibacter tsumagoiensis gen. nov., sp. nov., Dictyobacter kobayashii sp. nov., D. alpinus sp. nov., and D. joshuensis sp. nov. and description of Dictyobacteraceae fam. nov. within the order Ktedonobacterales isolated from Tengu-no-mugimeshi.</title>
        <authorList>
            <person name="Wang C.M."/>
            <person name="Zheng Y."/>
            <person name="Sakai Y."/>
            <person name="Toyoda A."/>
            <person name="Minakuchi Y."/>
            <person name="Abe K."/>
            <person name="Yokota A."/>
            <person name="Yabe S."/>
        </authorList>
    </citation>
    <scope>NUCLEOTIDE SEQUENCE [LARGE SCALE GENOMIC DNA]</scope>
    <source>
        <strain evidence="4">S-27</strain>
    </source>
</reference>
<dbReference type="InterPro" id="IPR030400">
    <property type="entry name" value="Sedolisin_dom"/>
</dbReference>
<dbReference type="GO" id="GO:0008240">
    <property type="term" value="F:tripeptidyl-peptidase activity"/>
    <property type="evidence" value="ECO:0007669"/>
    <property type="project" value="TreeGrafter"/>
</dbReference>
<dbReference type="AlphaFoldDB" id="A0A401ZB08"/>
<name>A0A401ZB08_9CHLR</name>
<dbReference type="OrthoDB" id="263396at2"/>
<protein>
    <recommendedName>
        <fullName evidence="2">Peptidase S53 domain-containing protein</fullName>
    </recommendedName>
</protein>
<keyword evidence="4" id="KW-1185">Reference proteome</keyword>
<evidence type="ECO:0000256" key="1">
    <source>
        <dbReference type="SAM" id="SignalP"/>
    </source>
</evidence>
<evidence type="ECO:0000313" key="3">
    <source>
        <dbReference type="EMBL" id="GCE04039.1"/>
    </source>
</evidence>
<proteinExistence type="predicted"/>
<dbReference type="SUPFAM" id="SSF52743">
    <property type="entry name" value="Subtilisin-like"/>
    <property type="match status" value="1"/>
</dbReference>
<dbReference type="RefSeq" id="WP_160145691.1">
    <property type="nucleotide sequence ID" value="NZ_BIFQ01000001.1"/>
</dbReference>
<dbReference type="PANTHER" id="PTHR14218:SF15">
    <property type="entry name" value="TRIPEPTIDYL-PEPTIDASE 1"/>
    <property type="match status" value="1"/>
</dbReference>
<comment type="caution">
    <text evidence="3">The sequence shown here is derived from an EMBL/GenBank/DDBJ whole genome shotgun (WGS) entry which is preliminary data.</text>
</comment>
<dbReference type="PROSITE" id="PS51695">
    <property type="entry name" value="SEDOLISIN"/>
    <property type="match status" value="1"/>
</dbReference>
<feature type="chain" id="PRO_5018984479" description="Peptidase S53 domain-containing protein" evidence="1">
    <location>
        <begin position="30"/>
        <end position="435"/>
    </location>
</feature>
<dbReference type="Proteomes" id="UP000287224">
    <property type="component" value="Unassembled WGS sequence"/>
</dbReference>
<feature type="signal peptide" evidence="1">
    <location>
        <begin position="1"/>
        <end position="29"/>
    </location>
</feature>
<dbReference type="PROSITE" id="PS51257">
    <property type="entry name" value="PROKAR_LIPOPROTEIN"/>
    <property type="match status" value="1"/>
</dbReference>
<feature type="domain" description="Peptidase S53" evidence="2">
    <location>
        <begin position="58"/>
        <end position="430"/>
    </location>
</feature>
<accession>A0A401ZB08</accession>
<gene>
    <name evidence="3" type="ORF">KDAU_13680</name>
</gene>
<dbReference type="CDD" id="cd04056">
    <property type="entry name" value="Peptidases_S53"/>
    <property type="match status" value="1"/>
</dbReference>